<feature type="transmembrane region" description="Helical" evidence="7">
    <location>
        <begin position="21"/>
        <end position="44"/>
    </location>
</feature>
<feature type="transmembrane region" description="Helical" evidence="7">
    <location>
        <begin position="88"/>
        <end position="106"/>
    </location>
</feature>
<evidence type="ECO:0000256" key="6">
    <source>
        <dbReference type="ARBA" id="ARBA00023136"/>
    </source>
</evidence>
<dbReference type="InterPro" id="IPR051689">
    <property type="entry name" value="Sterol_desaturase/TMEM195"/>
</dbReference>
<organism evidence="9 10">
    <name type="scientific">Sphingomonas panacisoli</name>
    <dbReference type="NCBI Taxonomy" id="1813879"/>
    <lineage>
        <taxon>Bacteria</taxon>
        <taxon>Pseudomonadati</taxon>
        <taxon>Pseudomonadota</taxon>
        <taxon>Alphaproteobacteria</taxon>
        <taxon>Sphingomonadales</taxon>
        <taxon>Sphingomonadaceae</taxon>
        <taxon>Sphingomonas</taxon>
    </lineage>
</organism>
<dbReference type="Proteomes" id="UP000315673">
    <property type="component" value="Chromosome"/>
</dbReference>
<accession>A0A5B8LFD2</accession>
<comment type="subcellular location">
    <subcellularLocation>
        <location evidence="1">Endomembrane system</location>
        <topology evidence="1">Multi-pass membrane protein</topology>
    </subcellularLocation>
</comment>
<evidence type="ECO:0000259" key="8">
    <source>
        <dbReference type="Pfam" id="PF04116"/>
    </source>
</evidence>
<dbReference type="Pfam" id="PF04116">
    <property type="entry name" value="FA_hydroxylase"/>
    <property type="match status" value="1"/>
</dbReference>
<evidence type="ECO:0000256" key="1">
    <source>
        <dbReference type="ARBA" id="ARBA00004127"/>
    </source>
</evidence>
<dbReference type="OrthoDB" id="9770329at2"/>
<gene>
    <name evidence="9" type="ORF">FPZ24_03005</name>
</gene>
<keyword evidence="5" id="KW-0443">Lipid metabolism</keyword>
<dbReference type="PANTHER" id="PTHR21624">
    <property type="entry name" value="STEROL DESATURASE-RELATED PROTEIN"/>
    <property type="match status" value="1"/>
</dbReference>
<feature type="transmembrane region" description="Helical" evidence="7">
    <location>
        <begin position="64"/>
        <end position="83"/>
    </location>
</feature>
<evidence type="ECO:0000256" key="7">
    <source>
        <dbReference type="SAM" id="Phobius"/>
    </source>
</evidence>
<dbReference type="KEGG" id="spai:FPZ24_03005"/>
<dbReference type="GO" id="GO:0006643">
    <property type="term" value="P:membrane lipid metabolic process"/>
    <property type="evidence" value="ECO:0007669"/>
    <property type="project" value="TreeGrafter"/>
</dbReference>
<dbReference type="GO" id="GO:0005506">
    <property type="term" value="F:iron ion binding"/>
    <property type="evidence" value="ECO:0007669"/>
    <property type="project" value="InterPro"/>
</dbReference>
<evidence type="ECO:0000256" key="2">
    <source>
        <dbReference type="ARBA" id="ARBA00022692"/>
    </source>
</evidence>
<sequence>MLQQFIDDLEAPVSARRFGSGWFAGFFGLLLACAGFGLVVALRYPDWFSMPELASAEKTSWFRPVVHFVLLASYALALLSLLLRRRKAIGFTALVIGMAAALLGGANVSPRETHDWGIFFGVDFFVVNLIAAGLIFAPIERFWPHNRDQRLFRTEWREDLFYYLISSMLVQVFTYLALAPSSIINANTGSLAGIRAAIGGQPWLLQFVEAMILTDLAQYWFHRAFHRVPFLWGFHAVHHSAKAMDWLAGARMHFVEIILLRGVTSLPLLTFGFLPSVMQAYVALVYVYSGLVHANLKGDFDRFGHVMVTPRFHHWHHGIEKEAIDVNFAIHFPLWDKLFGTFYFPKGKWPSGYGVPEKVPNGYWKQLAYPFVRRQKAAEAAKGE</sequence>
<dbReference type="GO" id="GO:0016020">
    <property type="term" value="C:membrane"/>
    <property type="evidence" value="ECO:0007669"/>
    <property type="project" value="GOC"/>
</dbReference>
<protein>
    <submittedName>
        <fullName evidence="9">Sterol desaturase family protein</fullName>
    </submittedName>
</protein>
<feature type="domain" description="Fatty acid hydroxylase" evidence="8">
    <location>
        <begin position="208"/>
        <end position="341"/>
    </location>
</feature>
<feature type="transmembrane region" description="Helical" evidence="7">
    <location>
        <begin position="160"/>
        <end position="183"/>
    </location>
</feature>
<dbReference type="GO" id="GO:0008610">
    <property type="term" value="P:lipid biosynthetic process"/>
    <property type="evidence" value="ECO:0007669"/>
    <property type="project" value="InterPro"/>
</dbReference>
<feature type="transmembrane region" description="Helical" evidence="7">
    <location>
        <begin position="118"/>
        <end position="139"/>
    </location>
</feature>
<dbReference type="AlphaFoldDB" id="A0A5B8LFD2"/>
<name>A0A5B8LFD2_9SPHN</name>
<reference evidence="9 10" key="1">
    <citation type="submission" date="2019-07" db="EMBL/GenBank/DDBJ databases">
        <title>Full genome sequence of Sphingomonas sp. 4R-6-7(HKS19).</title>
        <authorList>
            <person name="Im W.-T."/>
        </authorList>
    </citation>
    <scope>NUCLEOTIDE SEQUENCE [LARGE SCALE GENOMIC DNA]</scope>
    <source>
        <strain evidence="9 10">HKS19</strain>
    </source>
</reference>
<dbReference type="RefSeq" id="WP_146569653.1">
    <property type="nucleotide sequence ID" value="NZ_CP042306.1"/>
</dbReference>
<proteinExistence type="predicted"/>
<keyword evidence="2 7" id="KW-0812">Transmembrane</keyword>
<dbReference type="GO" id="GO:0050479">
    <property type="term" value="F:glyceryl-ether monooxygenase activity"/>
    <property type="evidence" value="ECO:0007669"/>
    <property type="project" value="TreeGrafter"/>
</dbReference>
<evidence type="ECO:0000256" key="4">
    <source>
        <dbReference type="ARBA" id="ARBA00023002"/>
    </source>
</evidence>
<keyword evidence="4" id="KW-0560">Oxidoreductase</keyword>
<dbReference type="EMBL" id="CP042306">
    <property type="protein sequence ID" value="QDZ06569.1"/>
    <property type="molecule type" value="Genomic_DNA"/>
</dbReference>
<evidence type="ECO:0000256" key="3">
    <source>
        <dbReference type="ARBA" id="ARBA00022989"/>
    </source>
</evidence>
<evidence type="ECO:0000313" key="10">
    <source>
        <dbReference type="Proteomes" id="UP000315673"/>
    </source>
</evidence>
<dbReference type="PANTHER" id="PTHR21624:SF1">
    <property type="entry name" value="ALKYLGLYCEROL MONOOXYGENASE"/>
    <property type="match status" value="1"/>
</dbReference>
<keyword evidence="6 7" id="KW-0472">Membrane</keyword>
<evidence type="ECO:0000313" key="9">
    <source>
        <dbReference type="EMBL" id="QDZ06569.1"/>
    </source>
</evidence>
<dbReference type="InterPro" id="IPR006694">
    <property type="entry name" value="Fatty_acid_hydroxylase"/>
</dbReference>
<keyword evidence="3 7" id="KW-1133">Transmembrane helix</keyword>
<dbReference type="GO" id="GO:0012505">
    <property type="term" value="C:endomembrane system"/>
    <property type="evidence" value="ECO:0007669"/>
    <property type="project" value="UniProtKB-SubCell"/>
</dbReference>
<keyword evidence="10" id="KW-1185">Reference proteome</keyword>
<feature type="transmembrane region" description="Helical" evidence="7">
    <location>
        <begin position="280"/>
        <end position="296"/>
    </location>
</feature>
<evidence type="ECO:0000256" key="5">
    <source>
        <dbReference type="ARBA" id="ARBA00023098"/>
    </source>
</evidence>